<protein>
    <submittedName>
        <fullName evidence="1">Uncharacterized protein</fullName>
    </submittedName>
</protein>
<evidence type="ECO:0000313" key="2">
    <source>
        <dbReference type="Proteomes" id="UP001054945"/>
    </source>
</evidence>
<evidence type="ECO:0000313" key="1">
    <source>
        <dbReference type="EMBL" id="GIY11253.1"/>
    </source>
</evidence>
<dbReference type="EMBL" id="BPLR01006623">
    <property type="protein sequence ID" value="GIY11253.1"/>
    <property type="molecule type" value="Genomic_DNA"/>
</dbReference>
<comment type="caution">
    <text evidence="1">The sequence shown here is derived from an EMBL/GenBank/DDBJ whole genome shotgun (WGS) entry which is preliminary data.</text>
</comment>
<accession>A0AAV4QUA8</accession>
<organism evidence="1 2">
    <name type="scientific">Caerostris extrusa</name>
    <name type="common">Bark spider</name>
    <name type="synonym">Caerostris bankana</name>
    <dbReference type="NCBI Taxonomy" id="172846"/>
    <lineage>
        <taxon>Eukaryota</taxon>
        <taxon>Metazoa</taxon>
        <taxon>Ecdysozoa</taxon>
        <taxon>Arthropoda</taxon>
        <taxon>Chelicerata</taxon>
        <taxon>Arachnida</taxon>
        <taxon>Araneae</taxon>
        <taxon>Araneomorphae</taxon>
        <taxon>Entelegynae</taxon>
        <taxon>Araneoidea</taxon>
        <taxon>Araneidae</taxon>
        <taxon>Caerostris</taxon>
    </lineage>
</organism>
<sequence length="109" mass="12457">MNIIARRVDYMITTPTIRQTLSVKITYRWTMNKSSNNDINQSLGTSRAPSDVEGMFRKICHTTSITTCQNASPRTRSPLPPATSTAFPSWNITPWRFLFCSQSRRHPAH</sequence>
<keyword evidence="2" id="KW-1185">Reference proteome</keyword>
<dbReference type="AlphaFoldDB" id="A0AAV4QUA8"/>
<reference evidence="1 2" key="1">
    <citation type="submission" date="2021-06" db="EMBL/GenBank/DDBJ databases">
        <title>Caerostris extrusa draft genome.</title>
        <authorList>
            <person name="Kono N."/>
            <person name="Arakawa K."/>
        </authorList>
    </citation>
    <scope>NUCLEOTIDE SEQUENCE [LARGE SCALE GENOMIC DNA]</scope>
</reference>
<gene>
    <name evidence="1" type="ORF">CEXT_252271</name>
</gene>
<proteinExistence type="predicted"/>
<dbReference type="Proteomes" id="UP001054945">
    <property type="component" value="Unassembled WGS sequence"/>
</dbReference>
<name>A0AAV4QUA8_CAEEX</name>